<dbReference type="KEGG" id="gms:SOIL9_07780"/>
<proteinExistence type="predicted"/>
<protein>
    <submittedName>
        <fullName evidence="2">Uncharacterized protein</fullName>
    </submittedName>
</protein>
<evidence type="ECO:0000313" key="2">
    <source>
        <dbReference type="EMBL" id="VTR97323.1"/>
    </source>
</evidence>
<dbReference type="EMBL" id="LR593886">
    <property type="protein sequence ID" value="VTR97323.1"/>
    <property type="molecule type" value="Genomic_DNA"/>
</dbReference>
<accession>A0A6P2D8R1</accession>
<sequence length="188" mass="20430">MAKRRRKRSNGPPPNNGADFLIGEAGPLIYSYPMPPAKSRGQLIPRPEWTAIESGTELAPAEQAVTSERAKAPAHLPLIPASEEVTVLPRTAREAFAARCAARVAPLRKGAASPEAAAALILAAATTTTPVRRQLLCIRRDFDRLKLLAQQNNWTDDTPVPLDIFGPMWPKRATPDWAKEPPATTKSE</sequence>
<dbReference type="RefSeq" id="WP_162671152.1">
    <property type="nucleotide sequence ID" value="NZ_LR593886.1"/>
</dbReference>
<organism evidence="2 3">
    <name type="scientific">Gemmata massiliana</name>
    <dbReference type="NCBI Taxonomy" id="1210884"/>
    <lineage>
        <taxon>Bacteria</taxon>
        <taxon>Pseudomonadati</taxon>
        <taxon>Planctomycetota</taxon>
        <taxon>Planctomycetia</taxon>
        <taxon>Gemmatales</taxon>
        <taxon>Gemmataceae</taxon>
        <taxon>Gemmata</taxon>
    </lineage>
</organism>
<evidence type="ECO:0000256" key="1">
    <source>
        <dbReference type="SAM" id="MobiDB-lite"/>
    </source>
</evidence>
<feature type="region of interest" description="Disordered" evidence="1">
    <location>
        <begin position="1"/>
        <end position="20"/>
    </location>
</feature>
<keyword evidence="3" id="KW-1185">Reference proteome</keyword>
<reference evidence="2 3" key="1">
    <citation type="submission" date="2019-05" db="EMBL/GenBank/DDBJ databases">
        <authorList>
            <consortium name="Science for Life Laboratories"/>
        </authorList>
    </citation>
    <scope>NUCLEOTIDE SEQUENCE [LARGE SCALE GENOMIC DNA]</scope>
    <source>
        <strain evidence="2">Soil9</strain>
    </source>
</reference>
<evidence type="ECO:0000313" key="3">
    <source>
        <dbReference type="Proteomes" id="UP000464178"/>
    </source>
</evidence>
<dbReference type="AlphaFoldDB" id="A0A6P2D8R1"/>
<name>A0A6P2D8R1_9BACT</name>
<gene>
    <name evidence="2" type="ORF">SOIL9_07780</name>
</gene>
<dbReference type="Proteomes" id="UP000464178">
    <property type="component" value="Chromosome"/>
</dbReference>